<dbReference type="Gene3D" id="3.40.50.150">
    <property type="entry name" value="Vaccinia Virus protein VP39"/>
    <property type="match status" value="1"/>
</dbReference>
<dbReference type="PANTHER" id="PTHR42912:SF45">
    <property type="entry name" value="23S RRNA (GUANINE(745)-N(1))-METHYLTRANSFERASE"/>
    <property type="match status" value="1"/>
</dbReference>
<dbReference type="KEGG" id="ssai:N0B31_02020"/>
<dbReference type="GO" id="GO:0032259">
    <property type="term" value="P:methylation"/>
    <property type="evidence" value="ECO:0007669"/>
    <property type="project" value="UniProtKB-KW"/>
</dbReference>
<dbReference type="InterPro" id="IPR041698">
    <property type="entry name" value="Methyltransf_25"/>
</dbReference>
<keyword evidence="2" id="KW-0489">Methyltransferase</keyword>
<evidence type="ECO:0000313" key="2">
    <source>
        <dbReference type="EMBL" id="UWM55068.1"/>
    </source>
</evidence>
<protein>
    <submittedName>
        <fullName evidence="2">Class I SAM-dependent methyltransferase</fullName>
    </submittedName>
</protein>
<feature type="domain" description="Methyltransferase" evidence="1">
    <location>
        <begin position="51"/>
        <end position="141"/>
    </location>
</feature>
<dbReference type="GeneID" id="74941160"/>
<reference evidence="2" key="1">
    <citation type="submission" date="2022-09" db="EMBL/GenBank/DDBJ databases">
        <title>Diverse halophilic archaea isolated from saline environments.</title>
        <authorList>
            <person name="Cui H.-L."/>
        </authorList>
    </citation>
    <scope>NUCLEOTIDE SEQUENCE</scope>
    <source>
        <strain evidence="2">ZS-35-S2</strain>
    </source>
</reference>
<dbReference type="PANTHER" id="PTHR42912">
    <property type="entry name" value="METHYLTRANSFERASE"/>
    <property type="match status" value="1"/>
</dbReference>
<organism evidence="2 3">
    <name type="scientific">Salinirubellus salinus</name>
    <dbReference type="NCBI Taxonomy" id="1364945"/>
    <lineage>
        <taxon>Archaea</taxon>
        <taxon>Methanobacteriati</taxon>
        <taxon>Methanobacteriota</taxon>
        <taxon>Stenosarchaea group</taxon>
        <taxon>Halobacteria</taxon>
        <taxon>Halobacteriales</taxon>
        <taxon>Natronomonadaceae</taxon>
        <taxon>Salinirubellus</taxon>
    </lineage>
</organism>
<dbReference type="Pfam" id="PF13649">
    <property type="entry name" value="Methyltransf_25"/>
    <property type="match status" value="1"/>
</dbReference>
<dbReference type="SUPFAM" id="SSF53335">
    <property type="entry name" value="S-adenosyl-L-methionine-dependent methyltransferases"/>
    <property type="match status" value="1"/>
</dbReference>
<keyword evidence="3" id="KW-1185">Reference proteome</keyword>
<keyword evidence="2" id="KW-0808">Transferase</keyword>
<evidence type="ECO:0000313" key="3">
    <source>
        <dbReference type="Proteomes" id="UP001057580"/>
    </source>
</evidence>
<dbReference type="RefSeq" id="WP_260594120.1">
    <property type="nucleotide sequence ID" value="NZ_CP104003.1"/>
</dbReference>
<dbReference type="Proteomes" id="UP001057580">
    <property type="component" value="Chromosome"/>
</dbReference>
<accession>A0A9E7UBD0</accession>
<dbReference type="AlphaFoldDB" id="A0A9E7UBD0"/>
<dbReference type="CDD" id="cd02440">
    <property type="entry name" value="AdoMet_MTases"/>
    <property type="match status" value="1"/>
</dbReference>
<dbReference type="InterPro" id="IPR029063">
    <property type="entry name" value="SAM-dependent_MTases_sf"/>
</dbReference>
<gene>
    <name evidence="2" type="ORF">N0B31_02020</name>
</gene>
<sequence>MDDGAREGHRTTVQRGYDALAGRYDEQRSGAGRGGELVRELGATLPPDSRILDAGCGAGVPVAATLSERHRVVGLDLSRGMLDRAAANVPAARLVQGDLTRLPFADGAFDALVSYYAVIHVPREEHDTVFAEFARVLRPGGRALLVLGSADWEGENDDWQEWGEPMRWSFWGPERNRELLAAAGFDLVDAETVDDELGGTFEHVTVRRP</sequence>
<dbReference type="EMBL" id="CP104003">
    <property type="protein sequence ID" value="UWM55068.1"/>
    <property type="molecule type" value="Genomic_DNA"/>
</dbReference>
<evidence type="ECO:0000259" key="1">
    <source>
        <dbReference type="Pfam" id="PF13649"/>
    </source>
</evidence>
<name>A0A9E7UBD0_9EURY</name>
<dbReference type="InterPro" id="IPR050508">
    <property type="entry name" value="Methyltransf_Superfamily"/>
</dbReference>
<dbReference type="GO" id="GO:0008168">
    <property type="term" value="F:methyltransferase activity"/>
    <property type="evidence" value="ECO:0007669"/>
    <property type="project" value="UniProtKB-KW"/>
</dbReference>
<proteinExistence type="predicted"/>